<protein>
    <submittedName>
        <fullName evidence="2">Uncharacterized protein</fullName>
    </submittedName>
</protein>
<proteinExistence type="predicted"/>
<keyword evidence="3" id="KW-1185">Reference proteome</keyword>
<evidence type="ECO:0000313" key="2">
    <source>
        <dbReference type="EMBL" id="CAH0100261.1"/>
    </source>
</evidence>
<feature type="chain" id="PRO_5035214358" evidence="1">
    <location>
        <begin position="25"/>
        <end position="214"/>
    </location>
</feature>
<accession>A0A8J2WI24</accession>
<dbReference type="AlphaFoldDB" id="A0A8J2WI24"/>
<dbReference type="EMBL" id="CAKKLH010000035">
    <property type="protein sequence ID" value="CAH0100261.1"/>
    <property type="molecule type" value="Genomic_DNA"/>
</dbReference>
<feature type="signal peptide" evidence="1">
    <location>
        <begin position="1"/>
        <end position="24"/>
    </location>
</feature>
<dbReference type="OrthoDB" id="6354635at2759"/>
<dbReference type="Proteomes" id="UP000789390">
    <property type="component" value="Unassembled WGS sequence"/>
</dbReference>
<evidence type="ECO:0000256" key="1">
    <source>
        <dbReference type="SAM" id="SignalP"/>
    </source>
</evidence>
<name>A0A8J2WI24_9CRUS</name>
<comment type="caution">
    <text evidence="2">The sequence shown here is derived from an EMBL/GenBank/DDBJ whole genome shotgun (WGS) entry which is preliminary data.</text>
</comment>
<organism evidence="2 3">
    <name type="scientific">Daphnia galeata</name>
    <dbReference type="NCBI Taxonomy" id="27404"/>
    <lineage>
        <taxon>Eukaryota</taxon>
        <taxon>Metazoa</taxon>
        <taxon>Ecdysozoa</taxon>
        <taxon>Arthropoda</taxon>
        <taxon>Crustacea</taxon>
        <taxon>Branchiopoda</taxon>
        <taxon>Diplostraca</taxon>
        <taxon>Cladocera</taxon>
        <taxon>Anomopoda</taxon>
        <taxon>Daphniidae</taxon>
        <taxon>Daphnia</taxon>
    </lineage>
</organism>
<gene>
    <name evidence="2" type="ORF">DGAL_LOCUS2483</name>
</gene>
<reference evidence="2" key="1">
    <citation type="submission" date="2021-11" db="EMBL/GenBank/DDBJ databases">
        <authorList>
            <person name="Schell T."/>
        </authorList>
    </citation>
    <scope>NUCLEOTIDE SEQUENCE</scope>
    <source>
        <strain evidence="2">M5</strain>
    </source>
</reference>
<sequence length="214" mass="23317">MAHIVMKSLAAACILMVVCVPAQSKPFNTNINTNYNNNYNTNLNANYLISSLLNYILNLLQILHSNGQRSGPYTIPAFPRPDEMHQMLKQYPPAALPKSPSSNSADNAPGKSLPLIKGDFTILYDYVFNHLIKNRKARVNKIDGSTGASGSQDYKKDVQDAVEAFKGPAVPPLLSPIPLDSMGSPLVAVQEPAELQAAKMEFLRAFAEAQTRSG</sequence>
<evidence type="ECO:0000313" key="3">
    <source>
        <dbReference type="Proteomes" id="UP000789390"/>
    </source>
</evidence>
<keyword evidence="1" id="KW-0732">Signal</keyword>